<comment type="caution">
    <text evidence="1">The sequence shown here is derived from an EMBL/GenBank/DDBJ whole genome shotgun (WGS) entry which is preliminary data.</text>
</comment>
<sequence>MRYLYLIPTLFATLCKAATLNHVDTLGFSASGSNLQLGGTGLAPTIRLDSNDWPGVIRAAGDVALDFGRVLGTNGTVLLTNSTSSSTSAAVIIAGTIGKSSLIDALISSSKIDVSAIKGKWESYSSQVVSQPMSGVSSALVIAGSDKRGTIYGLYDISEQIGVSPWYWWADVPPKTKTGVWALPVTKIQGPPSVQYRGIFLNDEAPALSNWVTANYPNGQYGAGYNANFYAKVFELLLRLRANYLWPAMWDNMFYVDDSTSGPLADRYGIVMGTSHTEPMARATKEQGLFNSGTWDWTTNKANVKTFMQQGVTRAKSWETLWTLGMRGEHDTGNPNITAASLTEIISYQQSILKSTLVSELTCSLPGSRRVLSARDDRARNYKWINTIQLVKTWEQMHLAYERQARKIWIVNVGDLKPLEIPITHFFDMAYNMQSFSSPDSTAKWLKVWAAGEFNSRIADATAAVITTYGKLIARRKYELLSTSPFALSVGNYDEAETVLR</sequence>
<keyword evidence="2" id="KW-1185">Reference proteome</keyword>
<dbReference type="Proteomes" id="UP000789525">
    <property type="component" value="Unassembled WGS sequence"/>
</dbReference>
<accession>A0ACA9NDK4</accession>
<name>A0ACA9NDK4_9GLOM</name>
<evidence type="ECO:0000313" key="1">
    <source>
        <dbReference type="EMBL" id="CAG8644689.1"/>
    </source>
</evidence>
<dbReference type="EMBL" id="CAJVPT010019917">
    <property type="protein sequence ID" value="CAG8644689.1"/>
    <property type="molecule type" value="Genomic_DNA"/>
</dbReference>
<gene>
    <name evidence="1" type="ORF">ACOLOM_LOCUS8059</name>
</gene>
<evidence type="ECO:0000313" key="2">
    <source>
        <dbReference type="Proteomes" id="UP000789525"/>
    </source>
</evidence>
<reference evidence="1" key="1">
    <citation type="submission" date="2021-06" db="EMBL/GenBank/DDBJ databases">
        <authorList>
            <person name="Kallberg Y."/>
            <person name="Tangrot J."/>
            <person name="Rosling A."/>
        </authorList>
    </citation>
    <scope>NUCLEOTIDE SEQUENCE</scope>
    <source>
        <strain evidence="1">CL356</strain>
    </source>
</reference>
<proteinExistence type="predicted"/>
<organism evidence="1 2">
    <name type="scientific">Acaulospora colombiana</name>
    <dbReference type="NCBI Taxonomy" id="27376"/>
    <lineage>
        <taxon>Eukaryota</taxon>
        <taxon>Fungi</taxon>
        <taxon>Fungi incertae sedis</taxon>
        <taxon>Mucoromycota</taxon>
        <taxon>Glomeromycotina</taxon>
        <taxon>Glomeromycetes</taxon>
        <taxon>Diversisporales</taxon>
        <taxon>Acaulosporaceae</taxon>
        <taxon>Acaulospora</taxon>
    </lineage>
</organism>
<feature type="non-terminal residue" evidence="1">
    <location>
        <position position="501"/>
    </location>
</feature>
<protein>
    <submittedName>
        <fullName evidence="1">9445_t:CDS:1</fullName>
    </submittedName>
</protein>